<evidence type="ECO:0000313" key="2">
    <source>
        <dbReference type="Proteomes" id="UP000192247"/>
    </source>
</evidence>
<accession>A0A1V9XD63</accession>
<name>A0A1V9XD63_9ACAR</name>
<dbReference type="OrthoDB" id="405996at2759"/>
<evidence type="ECO:0000313" key="1">
    <source>
        <dbReference type="EMBL" id="OQR71282.1"/>
    </source>
</evidence>
<gene>
    <name evidence="1" type="ORF">BIW11_11096</name>
</gene>
<reference evidence="1 2" key="1">
    <citation type="journal article" date="2017" name="Gigascience">
        <title>Draft genome of the honey bee ectoparasitic mite, Tropilaelaps mercedesae, is shaped by the parasitic life history.</title>
        <authorList>
            <person name="Dong X."/>
            <person name="Armstrong S.D."/>
            <person name="Xia D."/>
            <person name="Makepeace B.L."/>
            <person name="Darby A.C."/>
            <person name="Kadowaki T."/>
        </authorList>
    </citation>
    <scope>NUCLEOTIDE SEQUENCE [LARGE SCALE GENOMIC DNA]</scope>
    <source>
        <strain evidence="1">Wuxi-XJTLU</strain>
    </source>
</reference>
<organism evidence="1 2">
    <name type="scientific">Tropilaelaps mercedesae</name>
    <dbReference type="NCBI Taxonomy" id="418985"/>
    <lineage>
        <taxon>Eukaryota</taxon>
        <taxon>Metazoa</taxon>
        <taxon>Ecdysozoa</taxon>
        <taxon>Arthropoda</taxon>
        <taxon>Chelicerata</taxon>
        <taxon>Arachnida</taxon>
        <taxon>Acari</taxon>
        <taxon>Parasitiformes</taxon>
        <taxon>Mesostigmata</taxon>
        <taxon>Gamasina</taxon>
        <taxon>Dermanyssoidea</taxon>
        <taxon>Laelapidae</taxon>
        <taxon>Tropilaelaps</taxon>
    </lineage>
</organism>
<protein>
    <submittedName>
        <fullName evidence="1">Putative suppressor of actin-like</fullName>
    </submittedName>
</protein>
<dbReference type="AlphaFoldDB" id="A0A1V9XD63"/>
<dbReference type="EMBL" id="MNPL01014993">
    <property type="protein sequence ID" value="OQR71282.1"/>
    <property type="molecule type" value="Genomic_DNA"/>
</dbReference>
<keyword evidence="2" id="KW-1185">Reference proteome</keyword>
<dbReference type="STRING" id="418985.A0A1V9XD63"/>
<proteinExistence type="predicted"/>
<dbReference type="Proteomes" id="UP000192247">
    <property type="component" value="Unassembled WGS sequence"/>
</dbReference>
<dbReference type="InParanoid" id="A0A1V9XD63"/>
<sequence length="146" mass="15694">MLLPKNKEVALCACVLLKLKSIHSMAPLHVINCRCASTRLFNNVAVPIVSEEEAIESLRAICESFKVALSVKSLSVPLFEGKLERRRSKMAALLFQHAAVETRASASSAASGSKGIPPQLDMPLLPPAGSLPRNISEGQLMNFVGQ</sequence>
<comment type="caution">
    <text evidence="1">The sequence shown here is derived from an EMBL/GenBank/DDBJ whole genome shotgun (WGS) entry which is preliminary data.</text>
</comment>
<feature type="non-terminal residue" evidence="1">
    <location>
        <position position="146"/>
    </location>
</feature>